<evidence type="ECO:0000256" key="6">
    <source>
        <dbReference type="SAM" id="MobiDB-lite"/>
    </source>
</evidence>
<feature type="domain" description="C2HC/C3H-type" evidence="7">
    <location>
        <begin position="375"/>
        <end position="404"/>
    </location>
</feature>
<feature type="region of interest" description="Disordered" evidence="6">
    <location>
        <begin position="404"/>
        <end position="443"/>
    </location>
</feature>
<evidence type="ECO:0000256" key="2">
    <source>
        <dbReference type="ARBA" id="ARBA00022737"/>
    </source>
</evidence>
<keyword evidence="1" id="KW-0479">Metal-binding</keyword>
<feature type="compositionally biased region" description="Low complexity" evidence="6">
    <location>
        <begin position="173"/>
        <end position="189"/>
    </location>
</feature>
<dbReference type="InterPro" id="IPR026319">
    <property type="entry name" value="ZC2HC1A/B-like"/>
</dbReference>
<dbReference type="EMBL" id="CDMZ01003943">
    <property type="protein sequence ID" value="CEM48126.1"/>
    <property type="molecule type" value="Genomic_DNA"/>
</dbReference>
<keyword evidence="2" id="KW-0677">Repeat</keyword>
<evidence type="ECO:0000313" key="8">
    <source>
        <dbReference type="EMBL" id="CEM48126.1"/>
    </source>
</evidence>
<name>A0A0G4HUN2_9ALVE</name>
<feature type="compositionally biased region" description="Basic and acidic residues" evidence="6">
    <location>
        <begin position="105"/>
        <end position="115"/>
    </location>
</feature>
<evidence type="ECO:0000259" key="7">
    <source>
        <dbReference type="PROSITE" id="PS52027"/>
    </source>
</evidence>
<gene>
    <name evidence="8" type="ORF">Cvel_31919</name>
</gene>
<evidence type="ECO:0000256" key="5">
    <source>
        <dbReference type="PROSITE-ProRule" id="PRU01371"/>
    </source>
</evidence>
<dbReference type="PANTHER" id="PTHR13555">
    <property type="entry name" value="C2H2 ZINC FINGER CGI-62-RELATED"/>
    <property type="match status" value="1"/>
</dbReference>
<evidence type="ECO:0000256" key="1">
    <source>
        <dbReference type="ARBA" id="ARBA00022723"/>
    </source>
</evidence>
<dbReference type="GO" id="GO:0008270">
    <property type="term" value="F:zinc ion binding"/>
    <property type="evidence" value="ECO:0007669"/>
    <property type="project" value="UniProtKB-KW"/>
</dbReference>
<dbReference type="InterPro" id="IPR049899">
    <property type="entry name" value="Znf_C2HC_C3H"/>
</dbReference>
<feature type="region of interest" description="Disordered" evidence="6">
    <location>
        <begin position="298"/>
        <end position="331"/>
    </location>
</feature>
<feature type="region of interest" description="Disordered" evidence="6">
    <location>
        <begin position="95"/>
        <end position="219"/>
    </location>
</feature>
<keyword evidence="4" id="KW-0862">Zinc</keyword>
<feature type="region of interest" description="Disordered" evidence="6">
    <location>
        <begin position="1"/>
        <end position="39"/>
    </location>
</feature>
<proteinExistence type="predicted"/>
<dbReference type="AlphaFoldDB" id="A0A0G4HUN2"/>
<organism evidence="8">
    <name type="scientific">Chromera velia CCMP2878</name>
    <dbReference type="NCBI Taxonomy" id="1169474"/>
    <lineage>
        <taxon>Eukaryota</taxon>
        <taxon>Sar</taxon>
        <taxon>Alveolata</taxon>
        <taxon>Colpodellida</taxon>
        <taxon>Chromeraceae</taxon>
        <taxon>Chromera</taxon>
    </lineage>
</organism>
<reference evidence="8" key="1">
    <citation type="submission" date="2014-11" db="EMBL/GenBank/DDBJ databases">
        <authorList>
            <person name="Otto D Thomas"/>
            <person name="Naeem Raeece"/>
        </authorList>
    </citation>
    <scope>NUCLEOTIDE SEQUENCE</scope>
</reference>
<accession>A0A0G4HUN2</accession>
<feature type="compositionally biased region" description="Basic and acidic residues" evidence="6">
    <location>
        <begin position="194"/>
        <end position="203"/>
    </location>
</feature>
<dbReference type="VEuPathDB" id="CryptoDB:Cvel_31919"/>
<feature type="compositionally biased region" description="Basic residues" evidence="6">
    <location>
        <begin position="22"/>
        <end position="31"/>
    </location>
</feature>
<dbReference type="PANTHER" id="PTHR13555:SF36">
    <property type="entry name" value="ZINC FINGER C2HC DOMAIN-CONTAINING PROTEIN 1B"/>
    <property type="match status" value="1"/>
</dbReference>
<evidence type="ECO:0000256" key="3">
    <source>
        <dbReference type="ARBA" id="ARBA00022771"/>
    </source>
</evidence>
<keyword evidence="3 5" id="KW-0863">Zinc-finger</keyword>
<feature type="compositionally biased region" description="Low complexity" evidence="6">
    <location>
        <begin position="141"/>
        <end position="151"/>
    </location>
</feature>
<protein>
    <recommendedName>
        <fullName evidence="7">C2HC/C3H-type domain-containing protein</fullName>
    </recommendedName>
</protein>
<feature type="compositionally biased region" description="Basic and acidic residues" evidence="6">
    <location>
        <begin position="1"/>
        <end position="12"/>
    </location>
</feature>
<evidence type="ECO:0000256" key="4">
    <source>
        <dbReference type="ARBA" id="ARBA00022833"/>
    </source>
</evidence>
<feature type="compositionally biased region" description="Gly residues" evidence="6">
    <location>
        <begin position="152"/>
        <end position="172"/>
    </location>
</feature>
<dbReference type="PROSITE" id="PS52027">
    <property type="entry name" value="ZF_C2HC_C3H"/>
    <property type="match status" value="1"/>
</dbReference>
<sequence length="443" mass="47173">MWTPEEMSRDKTGIGPSTGKFGCRRKGKRAGGRMAVRPSFHNYGRNRKWVRERTNESEWKGIERDSAELLPPPFVRSFIHSFIHSRIDFAVGHQRVGTGTSGSPLERDGRERGGEDFSFSESKGNTFGTTAGGGTGRPRLGKSGTATSSSGVVGGVGGGRGRGRGRQTGGGSRAFSGDVGDVSASSSSFHMQQQRRERERETRGSVGTEGSVNPDERAAVASGIPNAPLLDDVDEGDLGPKQECPDCGRLFNSSAFAKHRNVCKKVFVQKRRRFDSMKRRIADIDGAQDMMRRKEVEERAERRGGARGAAAALHRSSENTAVGGKQNNNKGNAWRLKSQAFRAAIAAARGDSSPAAAEQAAQAQAQLEALGPDPNTSACPHCGRRMNDTAAAKHVPICQKVFGNKGGRLAKGTGQGLGVAARGAGRTSEGRGSNGAARVKRRS</sequence>
<dbReference type="Pfam" id="PF13913">
    <property type="entry name" value="zf-C2HC_2"/>
    <property type="match status" value="2"/>
</dbReference>